<feature type="domain" description="Metallo-beta-lactamase" evidence="2">
    <location>
        <begin position="97"/>
        <end position="281"/>
    </location>
</feature>
<dbReference type="SMART" id="SM00849">
    <property type="entry name" value="Lactamase_B"/>
    <property type="match status" value="1"/>
</dbReference>
<comment type="caution">
    <text evidence="3">The sequence shown here is derived from an EMBL/GenBank/DDBJ whole genome shotgun (WGS) entry which is preliminary data.</text>
</comment>
<feature type="compositionally biased region" description="Polar residues" evidence="1">
    <location>
        <begin position="48"/>
        <end position="66"/>
    </location>
</feature>
<dbReference type="Proteomes" id="UP000886891">
    <property type="component" value="Unassembled WGS sequence"/>
</dbReference>
<evidence type="ECO:0000259" key="2">
    <source>
        <dbReference type="SMART" id="SM00849"/>
    </source>
</evidence>
<dbReference type="InterPro" id="IPR001279">
    <property type="entry name" value="Metallo-B-lactamas"/>
</dbReference>
<evidence type="ECO:0000256" key="1">
    <source>
        <dbReference type="SAM" id="MobiDB-lite"/>
    </source>
</evidence>
<dbReference type="SUPFAM" id="SSF56281">
    <property type="entry name" value="Metallo-hydrolase/oxidoreductase"/>
    <property type="match status" value="1"/>
</dbReference>
<dbReference type="InterPro" id="IPR036866">
    <property type="entry name" value="RibonucZ/Hydroxyglut_hydro"/>
</dbReference>
<dbReference type="Gene3D" id="3.60.15.10">
    <property type="entry name" value="Ribonuclease Z/Hydroxyacylglutathione hydrolase-like"/>
    <property type="match status" value="1"/>
</dbReference>
<dbReference type="PANTHER" id="PTHR30619:SF1">
    <property type="entry name" value="RECOMBINATION PROTEIN 2"/>
    <property type="match status" value="1"/>
</dbReference>
<dbReference type="InterPro" id="IPR052159">
    <property type="entry name" value="Competence_DNA_uptake"/>
</dbReference>
<dbReference type="EMBL" id="DVOH01000012">
    <property type="protein sequence ID" value="HIU99700.1"/>
    <property type="molecule type" value="Genomic_DNA"/>
</dbReference>
<reference evidence="3" key="1">
    <citation type="submission" date="2020-10" db="EMBL/GenBank/DDBJ databases">
        <authorList>
            <person name="Gilroy R."/>
        </authorList>
    </citation>
    <scope>NUCLEOTIDE SEQUENCE</scope>
    <source>
        <strain evidence="3">23406</strain>
    </source>
</reference>
<reference evidence="3" key="2">
    <citation type="journal article" date="2021" name="PeerJ">
        <title>Extensive microbial diversity within the chicken gut microbiome revealed by metagenomics and culture.</title>
        <authorList>
            <person name="Gilroy R."/>
            <person name="Ravi A."/>
            <person name="Getino M."/>
            <person name="Pursley I."/>
            <person name="Horton D.L."/>
            <person name="Alikhan N.F."/>
            <person name="Baker D."/>
            <person name="Gharbi K."/>
            <person name="Hall N."/>
            <person name="Watson M."/>
            <person name="Adriaenssens E.M."/>
            <person name="Foster-Nyarko E."/>
            <person name="Jarju S."/>
            <person name="Secka A."/>
            <person name="Antonio M."/>
            <person name="Oren A."/>
            <person name="Chaudhuri R.R."/>
            <person name="La Ragione R."/>
            <person name="Hildebrand F."/>
            <person name="Pallen M.J."/>
        </authorList>
    </citation>
    <scope>NUCLEOTIDE SEQUENCE</scope>
    <source>
        <strain evidence="3">23406</strain>
    </source>
</reference>
<dbReference type="CDD" id="cd07731">
    <property type="entry name" value="ComA-like_MBL-fold"/>
    <property type="match status" value="1"/>
</dbReference>
<sequence>MAKRSKSTKKIGIPLTVVILLAALVFGAVVGVLISPAREQIVTLLKQNGQSGTGGEQNNTATSEKGQSVLGGSASFRLPVELDEASVMEAHFIDVGQGDCILLRFNDGVDMIIDAGSGTARNPATVTTEMLAYLDSIQLDKLDYMIATHPHSDHMNMLDDVLKAYEVDHIYYNGWATDEKPTTAYFGDFLEAVDAETGAEIVQFDADGDVYEIEGEGYTVTIYAPGYARFEDTNYMSPMIVVEYGGRRMLLTGDAEEEVELWWMETMGGTSYDIDILKVGHHGSQKGTSDAFLEFIDPEYCVIMVGEENGTYKHPDYLTMNDLFNAGVVTYRTNRHGNIVLFLDGKGEFGFAVEQEVPVDNNKDGINDRMIVTEKAAA</sequence>
<protein>
    <submittedName>
        <fullName evidence="3">MBL fold metallo-hydrolase</fullName>
    </submittedName>
</protein>
<accession>A0A9D1NBU0</accession>
<dbReference type="Pfam" id="PF00753">
    <property type="entry name" value="Lactamase_B"/>
    <property type="match status" value="1"/>
</dbReference>
<dbReference type="AlphaFoldDB" id="A0A9D1NBU0"/>
<name>A0A9D1NBU0_9FIRM</name>
<evidence type="ECO:0000313" key="3">
    <source>
        <dbReference type="EMBL" id="HIU99700.1"/>
    </source>
</evidence>
<organism evidence="3 4">
    <name type="scientific">Candidatus Stercoripulliclostridium merdipullorum</name>
    <dbReference type="NCBI Taxonomy" id="2840952"/>
    <lineage>
        <taxon>Bacteria</taxon>
        <taxon>Bacillati</taxon>
        <taxon>Bacillota</taxon>
        <taxon>Clostridia</taxon>
        <taxon>Eubacteriales</taxon>
        <taxon>Candidatus Stercoripulliclostridium</taxon>
    </lineage>
</organism>
<dbReference type="InterPro" id="IPR035681">
    <property type="entry name" value="ComA-like_MBL"/>
</dbReference>
<dbReference type="PANTHER" id="PTHR30619">
    <property type="entry name" value="DNA INTERNALIZATION/COMPETENCE PROTEIN COMEC/REC2"/>
    <property type="match status" value="1"/>
</dbReference>
<feature type="region of interest" description="Disordered" evidence="1">
    <location>
        <begin position="48"/>
        <end position="67"/>
    </location>
</feature>
<gene>
    <name evidence="3" type="ORF">IAB14_01135</name>
</gene>
<proteinExistence type="predicted"/>
<evidence type="ECO:0000313" key="4">
    <source>
        <dbReference type="Proteomes" id="UP000886891"/>
    </source>
</evidence>